<proteinExistence type="predicted"/>
<reference evidence="2" key="1">
    <citation type="submission" date="2021-01" db="EMBL/GenBank/DDBJ databases">
        <authorList>
            <person name="Corre E."/>
            <person name="Pelletier E."/>
            <person name="Niang G."/>
            <person name="Scheremetjew M."/>
            <person name="Finn R."/>
            <person name="Kale V."/>
            <person name="Holt S."/>
            <person name="Cochrane G."/>
            <person name="Meng A."/>
            <person name="Brown T."/>
            <person name="Cohen L."/>
        </authorList>
    </citation>
    <scope>NUCLEOTIDE SEQUENCE</scope>
    <source>
        <strain evidence="2">FE7</strain>
    </source>
</reference>
<name>A0A7S1YM98_9STRA</name>
<keyword evidence="1" id="KW-0732">Signal</keyword>
<accession>A0A7S1YM98</accession>
<feature type="signal peptide" evidence="1">
    <location>
        <begin position="1"/>
        <end position="26"/>
    </location>
</feature>
<dbReference type="EMBL" id="HBGM01000109">
    <property type="protein sequence ID" value="CAD9312614.1"/>
    <property type="molecule type" value="Transcribed_RNA"/>
</dbReference>
<sequence>MMTMNNALLLAITIYCSLLSSSHVYSFSPSHHLQGGRLSTSSSSCRIISSSNNSQCRRTPTILFNDKQAEIAALEERLRQLKQEEESGGGATTTELTTEEQRQQIMADAAATLTPDELAALDKINEESDDSIMFSEKWKEGDDAVDGEGIMGTIKTAGLVIAGIVFLGLFSQIPVGESDLQKYQDVKGSSSRIDLGDLNPGVTVQR</sequence>
<evidence type="ECO:0000313" key="2">
    <source>
        <dbReference type="EMBL" id="CAD9312614.1"/>
    </source>
</evidence>
<feature type="chain" id="PRO_5031392987" evidence="1">
    <location>
        <begin position="27"/>
        <end position="206"/>
    </location>
</feature>
<evidence type="ECO:0000256" key="1">
    <source>
        <dbReference type="SAM" id="SignalP"/>
    </source>
</evidence>
<dbReference type="AlphaFoldDB" id="A0A7S1YM98"/>
<organism evidence="2">
    <name type="scientific">Skeletonema marinoi</name>
    <dbReference type="NCBI Taxonomy" id="267567"/>
    <lineage>
        <taxon>Eukaryota</taxon>
        <taxon>Sar</taxon>
        <taxon>Stramenopiles</taxon>
        <taxon>Ochrophyta</taxon>
        <taxon>Bacillariophyta</taxon>
        <taxon>Coscinodiscophyceae</taxon>
        <taxon>Thalassiosirophycidae</taxon>
        <taxon>Thalassiosirales</taxon>
        <taxon>Skeletonemataceae</taxon>
        <taxon>Skeletonema</taxon>
        <taxon>Skeletonema marinoi-dohrnii complex</taxon>
    </lineage>
</organism>
<protein>
    <submittedName>
        <fullName evidence="2">Uncharacterized protein</fullName>
    </submittedName>
</protein>
<gene>
    <name evidence="2" type="ORF">SMAR1039_LOCUS74</name>
</gene>